<dbReference type="AlphaFoldDB" id="A0A1W1CTU2"/>
<gene>
    <name evidence="2" type="ORF">MNB_SM-4-811</name>
</gene>
<feature type="compositionally biased region" description="Polar residues" evidence="1">
    <location>
        <begin position="34"/>
        <end position="46"/>
    </location>
</feature>
<evidence type="ECO:0000313" key="2">
    <source>
        <dbReference type="EMBL" id="SFV69246.1"/>
    </source>
</evidence>
<protein>
    <submittedName>
        <fullName evidence="2">Uncharacterized protein</fullName>
    </submittedName>
</protein>
<reference evidence="2" key="1">
    <citation type="submission" date="2016-10" db="EMBL/GenBank/DDBJ databases">
        <authorList>
            <person name="de Groot N.N."/>
        </authorList>
    </citation>
    <scope>NUCLEOTIDE SEQUENCE</scope>
</reference>
<sequence length="79" mass="8926">MSEIKLTVDEKNIKIVLSILNNLKSGLISSIETDSKAPTQETQYKPQSKGVIYEHESGENDTKGKYSASAYKERLKRKH</sequence>
<feature type="region of interest" description="Disordered" evidence="1">
    <location>
        <begin position="34"/>
        <end position="79"/>
    </location>
</feature>
<organism evidence="2">
    <name type="scientific">hydrothermal vent metagenome</name>
    <dbReference type="NCBI Taxonomy" id="652676"/>
    <lineage>
        <taxon>unclassified sequences</taxon>
        <taxon>metagenomes</taxon>
        <taxon>ecological metagenomes</taxon>
    </lineage>
</organism>
<feature type="compositionally biased region" description="Basic and acidic residues" evidence="1">
    <location>
        <begin position="52"/>
        <end position="64"/>
    </location>
</feature>
<name>A0A1W1CTU2_9ZZZZ</name>
<accession>A0A1W1CTU2</accession>
<dbReference type="EMBL" id="FPHF01000113">
    <property type="protein sequence ID" value="SFV69246.1"/>
    <property type="molecule type" value="Genomic_DNA"/>
</dbReference>
<proteinExistence type="predicted"/>
<evidence type="ECO:0000256" key="1">
    <source>
        <dbReference type="SAM" id="MobiDB-lite"/>
    </source>
</evidence>